<proteinExistence type="predicted"/>
<protein>
    <submittedName>
        <fullName evidence="2">GMP synthase</fullName>
    </submittedName>
</protein>
<accession>A0ABT4UGJ7</accession>
<organism evidence="2 3">
    <name type="scientific">Polluticaenibacter yanchengensis</name>
    <dbReference type="NCBI Taxonomy" id="3014562"/>
    <lineage>
        <taxon>Bacteria</taxon>
        <taxon>Pseudomonadati</taxon>
        <taxon>Bacteroidota</taxon>
        <taxon>Chitinophagia</taxon>
        <taxon>Chitinophagales</taxon>
        <taxon>Chitinophagaceae</taxon>
        <taxon>Polluticaenibacter</taxon>
    </lineage>
</organism>
<keyword evidence="3" id="KW-1185">Reference proteome</keyword>
<evidence type="ECO:0000259" key="1">
    <source>
        <dbReference type="Pfam" id="PF00117"/>
    </source>
</evidence>
<gene>
    <name evidence="2" type="ORF">O3P16_03700</name>
</gene>
<dbReference type="Proteomes" id="UP001210231">
    <property type="component" value="Unassembled WGS sequence"/>
</dbReference>
<dbReference type="Gene3D" id="3.40.50.880">
    <property type="match status" value="1"/>
</dbReference>
<feature type="domain" description="Glutamine amidotransferase" evidence="1">
    <location>
        <begin position="37"/>
        <end position="225"/>
    </location>
</feature>
<evidence type="ECO:0000313" key="2">
    <source>
        <dbReference type="EMBL" id="MDA3613898.1"/>
    </source>
</evidence>
<dbReference type="InterPro" id="IPR029062">
    <property type="entry name" value="Class_I_gatase-like"/>
</dbReference>
<evidence type="ECO:0000313" key="3">
    <source>
        <dbReference type="Proteomes" id="UP001210231"/>
    </source>
</evidence>
<dbReference type="InterPro" id="IPR017926">
    <property type="entry name" value="GATASE"/>
</dbReference>
<reference evidence="2 3" key="1">
    <citation type="submission" date="2022-12" db="EMBL/GenBank/DDBJ databases">
        <title>Chitinophagaceae gen. sp. nov., a new member of the family Chitinophagaceae, isolated from soil in a chemical factory.</title>
        <authorList>
            <person name="Ke Z."/>
        </authorList>
    </citation>
    <scope>NUCLEOTIDE SEQUENCE [LARGE SCALE GENOMIC DNA]</scope>
    <source>
        <strain evidence="2 3">LY-5</strain>
    </source>
</reference>
<name>A0ABT4UGJ7_9BACT</name>
<sequence length="288" mass="33374">MQSYTFNNIENSQPFKVAILDMNEGHANQGMRCIREIVQQFAVAHNISIEVTEFDVRVEKEIPDLSFDAYISSGGPGSPLDSIDTDWDIEFTGWIDEVERYNKQSENTDKKSIFFICHSYQIACRHYSVANVCKRRSTSFGVFPIHALEDAITEEQTFAGLKNPFYGVDSRDFQVIQPNHQRLRDMGARILCIEKERPHVVLERAIMAIRFNEYFVGTQFHPEADAVGMSLHLQNDDRKKTVIDNHGFEKWQSMIEQLNDPEKILYTHDHILPNFLMEAYKKKVEVFA</sequence>
<comment type="caution">
    <text evidence="2">The sequence shown here is derived from an EMBL/GenBank/DDBJ whole genome shotgun (WGS) entry which is preliminary data.</text>
</comment>
<dbReference type="SUPFAM" id="SSF52317">
    <property type="entry name" value="Class I glutamine amidotransferase-like"/>
    <property type="match status" value="1"/>
</dbReference>
<dbReference type="PROSITE" id="PS51273">
    <property type="entry name" value="GATASE_TYPE_1"/>
    <property type="match status" value="1"/>
</dbReference>
<dbReference type="EMBL" id="JAQGEF010000003">
    <property type="protein sequence ID" value="MDA3613898.1"/>
    <property type="molecule type" value="Genomic_DNA"/>
</dbReference>
<dbReference type="RefSeq" id="WP_407030228.1">
    <property type="nucleotide sequence ID" value="NZ_JAQGEF010000003.1"/>
</dbReference>
<dbReference type="Pfam" id="PF00117">
    <property type="entry name" value="GATase"/>
    <property type="match status" value="1"/>
</dbReference>